<feature type="chain" id="PRO_5038451801" description="Lipoprotein" evidence="1">
    <location>
        <begin position="28"/>
        <end position="234"/>
    </location>
</feature>
<proteinExistence type="predicted"/>
<reference evidence="2 3" key="2">
    <citation type="submission" date="2019-05" db="EMBL/GenBank/DDBJ databases">
        <title>Glycomyces buryatensis sp. nov.</title>
        <authorList>
            <person name="Nikitina E."/>
        </authorList>
    </citation>
    <scope>NUCLEOTIDE SEQUENCE [LARGE SCALE GENOMIC DNA]</scope>
    <source>
        <strain evidence="2 3">18</strain>
    </source>
</reference>
<keyword evidence="3" id="KW-1185">Reference proteome</keyword>
<evidence type="ECO:0000313" key="3">
    <source>
        <dbReference type="Proteomes" id="UP000308760"/>
    </source>
</evidence>
<dbReference type="OrthoDB" id="5185225at2"/>
<reference evidence="3" key="1">
    <citation type="submission" date="2019-04" db="EMBL/GenBank/DDBJ databases">
        <title>Nocardioides xinjiangensis sp. nov.</title>
        <authorList>
            <person name="Liu S."/>
        </authorList>
    </citation>
    <scope>NUCLEOTIDE SEQUENCE [LARGE SCALE GENOMIC DNA]</scope>
    <source>
        <strain evidence="3">18</strain>
    </source>
</reference>
<dbReference type="Proteomes" id="UP000308760">
    <property type="component" value="Unassembled WGS sequence"/>
</dbReference>
<comment type="caution">
    <text evidence="2">The sequence shown here is derived from an EMBL/GenBank/DDBJ whole genome shotgun (WGS) entry which is preliminary data.</text>
</comment>
<dbReference type="AlphaFoldDB" id="A0A4S8QD25"/>
<feature type="signal peptide" evidence="1">
    <location>
        <begin position="1"/>
        <end position="27"/>
    </location>
</feature>
<evidence type="ECO:0000313" key="2">
    <source>
        <dbReference type="EMBL" id="THV40795.1"/>
    </source>
</evidence>
<evidence type="ECO:0000256" key="1">
    <source>
        <dbReference type="SAM" id="SignalP"/>
    </source>
</evidence>
<dbReference type="RefSeq" id="WP_136535194.1">
    <property type="nucleotide sequence ID" value="NZ_STGY01000055.1"/>
</dbReference>
<sequence length="234" mass="25227">MRTHRLVKTAAALGAAVLLLTGCNALGGGDDSNGGNSDGGGDRAESVYPGVTQAEVYGAMTSWGTGCEIFEDLQPYQDYIGVEEVVEGGMVPNNEGELPACRGQFHLPGSANARAQLTLLPFETDQEAADEYQSLVDGFEPGDGGTEYTDVQEGELGGEWTESYFWSGYTEFGQTVNSWGQQGNWVIEFFTYVDNDPGGEDAPVYNFTLDEYAPFVTEEYLPGLNSEIAAKFEE</sequence>
<gene>
    <name evidence="2" type="ORF">FAB82_14190</name>
</gene>
<organism evidence="2 3">
    <name type="scientific">Glycomyces buryatensis</name>
    <dbReference type="NCBI Taxonomy" id="2570927"/>
    <lineage>
        <taxon>Bacteria</taxon>
        <taxon>Bacillati</taxon>
        <taxon>Actinomycetota</taxon>
        <taxon>Actinomycetes</taxon>
        <taxon>Glycomycetales</taxon>
        <taxon>Glycomycetaceae</taxon>
        <taxon>Glycomyces</taxon>
    </lineage>
</organism>
<name>A0A4S8QD25_9ACTN</name>
<dbReference type="EMBL" id="STGY01000055">
    <property type="protein sequence ID" value="THV40795.1"/>
    <property type="molecule type" value="Genomic_DNA"/>
</dbReference>
<keyword evidence="1" id="KW-0732">Signal</keyword>
<protein>
    <recommendedName>
        <fullName evidence="4">Lipoprotein</fullName>
    </recommendedName>
</protein>
<accession>A0A4S8QD25</accession>
<evidence type="ECO:0008006" key="4">
    <source>
        <dbReference type="Google" id="ProtNLM"/>
    </source>
</evidence>
<dbReference type="PROSITE" id="PS51257">
    <property type="entry name" value="PROKAR_LIPOPROTEIN"/>
    <property type="match status" value="1"/>
</dbReference>